<feature type="region of interest" description="Disordered" evidence="1">
    <location>
        <begin position="1"/>
        <end position="26"/>
    </location>
</feature>
<dbReference type="PROSITE" id="PS50883">
    <property type="entry name" value="EAL"/>
    <property type="match status" value="1"/>
</dbReference>
<organism evidence="6 7">
    <name type="scientific">Nitratidesulfovibrio liaohensis</name>
    <dbReference type="NCBI Taxonomy" id="2604158"/>
    <lineage>
        <taxon>Bacteria</taxon>
        <taxon>Pseudomonadati</taxon>
        <taxon>Thermodesulfobacteriota</taxon>
        <taxon>Desulfovibrionia</taxon>
        <taxon>Desulfovibrionales</taxon>
        <taxon>Desulfovibrionaceae</taxon>
        <taxon>Nitratidesulfovibrio</taxon>
    </lineage>
</organism>
<dbReference type="InterPro" id="IPR052155">
    <property type="entry name" value="Biofilm_reg_signaling"/>
</dbReference>
<accession>A0ABY9QX99</accession>
<dbReference type="NCBIfam" id="TIGR00254">
    <property type="entry name" value="GGDEF"/>
    <property type="match status" value="1"/>
</dbReference>
<dbReference type="InterPro" id="IPR029787">
    <property type="entry name" value="Nucleotide_cyclase"/>
</dbReference>
<feature type="transmembrane region" description="Helical" evidence="2">
    <location>
        <begin position="31"/>
        <end position="50"/>
    </location>
</feature>
<dbReference type="InterPro" id="IPR007892">
    <property type="entry name" value="CHASE4"/>
</dbReference>
<keyword evidence="2" id="KW-0472">Membrane</keyword>
<dbReference type="SUPFAM" id="SSF55073">
    <property type="entry name" value="Nucleotide cyclase"/>
    <property type="match status" value="1"/>
</dbReference>
<gene>
    <name evidence="6" type="ORF">KPS_002153</name>
</gene>
<dbReference type="PANTHER" id="PTHR44757">
    <property type="entry name" value="DIGUANYLATE CYCLASE DGCP"/>
    <property type="match status" value="1"/>
</dbReference>
<evidence type="ECO:0000256" key="2">
    <source>
        <dbReference type="SAM" id="Phobius"/>
    </source>
</evidence>
<feature type="transmembrane region" description="Helical" evidence="2">
    <location>
        <begin position="305"/>
        <end position="328"/>
    </location>
</feature>
<dbReference type="CDD" id="cd01948">
    <property type="entry name" value="EAL"/>
    <property type="match status" value="1"/>
</dbReference>
<keyword evidence="7" id="KW-1185">Reference proteome</keyword>
<dbReference type="SMART" id="SM00091">
    <property type="entry name" value="PAS"/>
    <property type="match status" value="2"/>
</dbReference>
<dbReference type="PROSITE" id="PS50112">
    <property type="entry name" value="PAS"/>
    <property type="match status" value="1"/>
</dbReference>
<protein>
    <submittedName>
        <fullName evidence="6">EAL domain-containing protein</fullName>
    </submittedName>
</protein>
<evidence type="ECO:0000259" key="5">
    <source>
        <dbReference type="PROSITE" id="PS50887"/>
    </source>
</evidence>
<dbReference type="Gene3D" id="3.30.70.270">
    <property type="match status" value="1"/>
</dbReference>
<feature type="domain" description="EAL" evidence="4">
    <location>
        <begin position="796"/>
        <end position="1049"/>
    </location>
</feature>
<dbReference type="SMART" id="SM00267">
    <property type="entry name" value="GGDEF"/>
    <property type="match status" value="1"/>
</dbReference>
<dbReference type="Gene3D" id="3.20.20.450">
    <property type="entry name" value="EAL domain"/>
    <property type="match status" value="1"/>
</dbReference>
<dbReference type="Gene3D" id="3.30.450.20">
    <property type="entry name" value="PAS domain"/>
    <property type="match status" value="2"/>
</dbReference>
<dbReference type="EMBL" id="CP133659">
    <property type="protein sequence ID" value="WMW64166.1"/>
    <property type="molecule type" value="Genomic_DNA"/>
</dbReference>
<evidence type="ECO:0000256" key="1">
    <source>
        <dbReference type="SAM" id="MobiDB-lite"/>
    </source>
</evidence>
<evidence type="ECO:0000259" key="3">
    <source>
        <dbReference type="PROSITE" id="PS50112"/>
    </source>
</evidence>
<dbReference type="InterPro" id="IPR035965">
    <property type="entry name" value="PAS-like_dom_sf"/>
</dbReference>
<dbReference type="Proteomes" id="UP001180616">
    <property type="component" value="Chromosome"/>
</dbReference>
<dbReference type="PANTHER" id="PTHR44757:SF2">
    <property type="entry name" value="BIOFILM ARCHITECTURE MAINTENANCE PROTEIN MBAA"/>
    <property type="match status" value="1"/>
</dbReference>
<dbReference type="InterPro" id="IPR000014">
    <property type="entry name" value="PAS"/>
</dbReference>
<dbReference type="InterPro" id="IPR043128">
    <property type="entry name" value="Rev_trsase/Diguanyl_cyclase"/>
</dbReference>
<dbReference type="SUPFAM" id="SSF55785">
    <property type="entry name" value="PYP-like sensor domain (PAS domain)"/>
    <property type="match status" value="2"/>
</dbReference>
<dbReference type="Pfam" id="PF00563">
    <property type="entry name" value="EAL"/>
    <property type="match status" value="1"/>
</dbReference>
<sequence length="1055" mass="114485">MMNTGEQHQPTTVTPEPPPSSLGPSRSLRGGAAFGLTAILGALGLICVLATRSLVVGRLDAFEHELAAANARRAVNALQSDVRRLDALLKDWAWWDDSYQFMVDVNPAYIESNITPEVFRDQHLDAIVFISGDGRVVHSAAPDIVSGGVEKADPSLLAFMRQTVATLPHASQHDGLSGLVRTGEATWMTACRPVLDSQQSRPPRGWIWMARLVDDPYQKELARNTELQLALVPALANNLPDALRQLADVAAVTPKPDKPAPETPVVDVDSHTIWSGVLLADLGGGPPLAVTVQAHRALGETARNIVHSGLLVVLTISILALIAGLLFLDRRVLSRLAALSAQVAANVPAAKLATMPQGGDELDRLALVTSWAFQSIRENEQFLSEMLDALKVGVMLVDRETRTIVSINSHACALLGRDAAAVTGRRCHQFVCPAEEGACPVCDLGQPMDHAKRTLLTATGNLDILKSVVPISREGKEYLLETFIDISDLEHTRRMLEESEEQYRAMFLNTGTPAILINEDTTIALANPEFLRLVRMVRADLDHRPSWSGFFHEHDLPRMLGYHADRRNGVAAPREYETRLIDAAGGLHHVAMTVTMIPHTRQSVAFIRDITDMKLAEARLQELAFTDSLTGLANRLRGLETLDDMLADARRKEQPLGVLLLDLDDFKLVNDSMGHATGDVVLMEVGRRLSEVLGPDEAVARLGGDEFIIVTAARGGSKAHAELAQRLIAEFSTPFRVAHSEVYLGVSIGIAAFPADGDTGGHLVRCADLAMYRAKASGKNTYRFYTPELTRAAQHRLEVEAELRPAIALGHIVPYYQPVVDLGSGRIVGAEALARWRKPDGTLVSPAEFIPVAEQTGLVTSIDMAVLSQACPQTQAWTEAGLGRLRVSCNISARHLQRGNLPGDIRAILDASGLPAAQLALEVTETVYMENIDKARTMLDAVTELGVRILLDDFGTGYSSLSYLQALSFDVIKIDRTFVKDLPDASSLALLRAMLGIAAGLGVTSLAEGVETMEQYVLLKSLGCGRGQGYLFSPPVPAARFEELLREQKAGTRFP</sequence>
<keyword evidence="2" id="KW-1133">Transmembrane helix</keyword>
<dbReference type="SUPFAM" id="SSF141868">
    <property type="entry name" value="EAL domain-like"/>
    <property type="match status" value="1"/>
</dbReference>
<proteinExistence type="predicted"/>
<dbReference type="InterPro" id="IPR001633">
    <property type="entry name" value="EAL_dom"/>
</dbReference>
<dbReference type="InterPro" id="IPR035919">
    <property type="entry name" value="EAL_sf"/>
</dbReference>
<dbReference type="Pfam" id="PF05228">
    <property type="entry name" value="CHASE4"/>
    <property type="match status" value="1"/>
</dbReference>
<name>A0ABY9QX99_9BACT</name>
<dbReference type="Pfam" id="PF13426">
    <property type="entry name" value="PAS_9"/>
    <property type="match status" value="2"/>
</dbReference>
<dbReference type="Pfam" id="PF00990">
    <property type="entry name" value="GGDEF"/>
    <property type="match status" value="1"/>
</dbReference>
<feature type="domain" description="GGDEF" evidence="5">
    <location>
        <begin position="654"/>
        <end position="787"/>
    </location>
</feature>
<keyword evidence="2" id="KW-0812">Transmembrane</keyword>
<dbReference type="RefSeq" id="WP_309540273.1">
    <property type="nucleotide sequence ID" value="NZ_CP133659.1"/>
</dbReference>
<evidence type="ECO:0000259" key="4">
    <source>
        <dbReference type="PROSITE" id="PS50883"/>
    </source>
</evidence>
<evidence type="ECO:0000313" key="6">
    <source>
        <dbReference type="EMBL" id="WMW64166.1"/>
    </source>
</evidence>
<reference evidence="6" key="1">
    <citation type="submission" date="2023-09" db="EMBL/GenBank/DDBJ databases">
        <authorList>
            <consortium name="CW5 consortium"/>
            <person name="Lu C.-W."/>
        </authorList>
    </citation>
    <scope>NUCLEOTIDE SEQUENCE</scope>
    <source>
        <strain evidence="6">KPS</strain>
    </source>
</reference>
<dbReference type="CDD" id="cd01949">
    <property type="entry name" value="GGDEF"/>
    <property type="match status" value="1"/>
</dbReference>
<evidence type="ECO:0000313" key="7">
    <source>
        <dbReference type="Proteomes" id="UP001180616"/>
    </source>
</evidence>
<feature type="domain" description="PAS" evidence="3">
    <location>
        <begin position="379"/>
        <end position="425"/>
    </location>
</feature>
<dbReference type="SMART" id="SM00052">
    <property type="entry name" value="EAL"/>
    <property type="match status" value="1"/>
</dbReference>
<dbReference type="PROSITE" id="PS50887">
    <property type="entry name" value="GGDEF"/>
    <property type="match status" value="1"/>
</dbReference>
<dbReference type="InterPro" id="IPR000160">
    <property type="entry name" value="GGDEF_dom"/>
</dbReference>
<dbReference type="NCBIfam" id="TIGR00229">
    <property type="entry name" value="sensory_box"/>
    <property type="match status" value="1"/>
</dbReference>